<comment type="caution">
    <text evidence="1">The sequence shown here is derived from an EMBL/GenBank/DDBJ whole genome shotgun (WGS) entry which is preliminary data.</text>
</comment>
<accession>A0A0L6ZBK1</accession>
<dbReference type="STRING" id="36844.SAMN04488501_11513"/>
<keyword evidence="2" id="KW-1185">Reference proteome</keyword>
<evidence type="ECO:0008006" key="3">
    <source>
        <dbReference type="Google" id="ProtNLM"/>
    </source>
</evidence>
<gene>
    <name evidence="1" type="ORF">CLHOM_11780</name>
</gene>
<proteinExistence type="predicted"/>
<dbReference type="AlphaFoldDB" id="A0A0L6ZBK1"/>
<protein>
    <recommendedName>
        <fullName evidence="3">CGGC domain protein</fullName>
    </recommendedName>
</protein>
<name>A0A0L6ZBK1_9CLOT</name>
<evidence type="ECO:0000313" key="2">
    <source>
        <dbReference type="Proteomes" id="UP000037043"/>
    </source>
</evidence>
<organism evidence="1 2">
    <name type="scientific">Clostridium homopropionicum DSM 5847</name>
    <dbReference type="NCBI Taxonomy" id="1121318"/>
    <lineage>
        <taxon>Bacteria</taxon>
        <taxon>Bacillati</taxon>
        <taxon>Bacillota</taxon>
        <taxon>Clostridia</taxon>
        <taxon>Eubacteriales</taxon>
        <taxon>Clostridiaceae</taxon>
        <taxon>Clostridium</taxon>
    </lineage>
</organism>
<dbReference type="Proteomes" id="UP000037043">
    <property type="component" value="Unassembled WGS sequence"/>
</dbReference>
<evidence type="ECO:0000313" key="1">
    <source>
        <dbReference type="EMBL" id="KOA20359.1"/>
    </source>
</evidence>
<dbReference type="EMBL" id="LHUR01000015">
    <property type="protein sequence ID" value="KOA20359.1"/>
    <property type="molecule type" value="Genomic_DNA"/>
</dbReference>
<dbReference type="PATRIC" id="fig|1121318.3.peg.1188"/>
<reference evidence="2" key="1">
    <citation type="submission" date="2015-08" db="EMBL/GenBank/DDBJ databases">
        <title>Genome sequence of the strict anaerobe Clostridium homopropionicum LuHBu1 (DSM 5847T).</title>
        <authorList>
            <person name="Poehlein A."/>
            <person name="Beck M."/>
            <person name="Schiel-Bengelsdorf B."/>
            <person name="Bengelsdorf F.R."/>
            <person name="Daniel R."/>
            <person name="Duerre P."/>
        </authorList>
    </citation>
    <scope>NUCLEOTIDE SEQUENCE [LARGE SCALE GENOMIC DNA]</scope>
    <source>
        <strain evidence="2">DSM 5847</strain>
    </source>
</reference>
<dbReference type="RefSeq" id="WP_052220759.1">
    <property type="nucleotide sequence ID" value="NZ_LHUR01000015.1"/>
</dbReference>
<sequence length="90" mass="10429">MRIGVKYCGGCNPRYDRTALIDKIKENVSSNHVFENYKQEIIYDVVIILCGCTGCYRNYENIHSKNGNIFASSENDYRKILSQLDKINKE</sequence>